<gene>
    <name evidence="1" type="ORF">EYR41_001629</name>
</gene>
<evidence type="ECO:0000313" key="1">
    <source>
        <dbReference type="EMBL" id="TGJ74654.1"/>
    </source>
</evidence>
<proteinExistence type="predicted"/>
<name>A0A7C8JXZ6_ORBOL</name>
<dbReference type="Proteomes" id="UP000297595">
    <property type="component" value="Unassembled WGS sequence"/>
</dbReference>
<dbReference type="EMBL" id="SOZJ01000001">
    <property type="protein sequence ID" value="TGJ74654.1"/>
    <property type="molecule type" value="Genomic_DNA"/>
</dbReference>
<evidence type="ECO:0000313" key="2">
    <source>
        <dbReference type="Proteomes" id="UP000297595"/>
    </source>
</evidence>
<comment type="caution">
    <text evidence="1">The sequence shown here is derived from an EMBL/GenBank/DDBJ whole genome shotgun (WGS) entry which is preliminary data.</text>
</comment>
<protein>
    <submittedName>
        <fullName evidence="1">Uncharacterized protein</fullName>
    </submittedName>
</protein>
<dbReference type="AlphaFoldDB" id="A0A7C8JXZ6"/>
<sequence>MSKELCRCFRATAASHANPVDSGLAADGHHILSKWGGWKRSFTVDPQGLRECVDIASTKSVQKLEDL</sequence>
<organism evidence="1 2">
    <name type="scientific">Orbilia oligospora</name>
    <name type="common">Nematode-trapping fungus</name>
    <name type="synonym">Arthrobotrys oligospora</name>
    <dbReference type="NCBI Taxonomy" id="2813651"/>
    <lineage>
        <taxon>Eukaryota</taxon>
        <taxon>Fungi</taxon>
        <taxon>Dikarya</taxon>
        <taxon>Ascomycota</taxon>
        <taxon>Pezizomycotina</taxon>
        <taxon>Orbiliomycetes</taxon>
        <taxon>Orbiliales</taxon>
        <taxon>Orbiliaceae</taxon>
        <taxon>Orbilia</taxon>
    </lineage>
</organism>
<reference evidence="1 2" key="1">
    <citation type="submission" date="2019-03" db="EMBL/GenBank/DDBJ databases">
        <title>Nematode-trapping fungi genome.</title>
        <authorList>
            <person name="Vidal-Diez De Ulzurrun G."/>
        </authorList>
    </citation>
    <scope>NUCLEOTIDE SEQUENCE [LARGE SCALE GENOMIC DNA]</scope>
    <source>
        <strain evidence="1 2">TWF154</strain>
    </source>
</reference>
<accession>A0A7C8JXZ6</accession>